<organism evidence="10 11">
    <name type="scientific">Rhodospirillum centenum (strain ATCC 51521 / SW)</name>
    <dbReference type="NCBI Taxonomy" id="414684"/>
    <lineage>
        <taxon>Bacteria</taxon>
        <taxon>Pseudomonadati</taxon>
        <taxon>Pseudomonadota</taxon>
        <taxon>Alphaproteobacteria</taxon>
        <taxon>Rhodospirillales</taxon>
        <taxon>Rhodospirillaceae</taxon>
        <taxon>Rhodospirillum</taxon>
    </lineage>
</organism>
<gene>
    <name evidence="8" type="primary">vapC</name>
    <name evidence="10" type="ordered locus">RC1_3718</name>
</gene>
<evidence type="ECO:0000256" key="1">
    <source>
        <dbReference type="ARBA" id="ARBA00001946"/>
    </source>
</evidence>
<keyword evidence="8" id="KW-0800">Toxin</keyword>
<dbReference type="KEGG" id="rce:RC1_3718"/>
<comment type="similarity">
    <text evidence="7 8">Belongs to the PINc/VapC protein family.</text>
</comment>
<dbReference type="PANTHER" id="PTHR33653">
    <property type="entry name" value="RIBONUCLEASE VAPC2"/>
    <property type="match status" value="1"/>
</dbReference>
<keyword evidence="6 8" id="KW-0460">Magnesium</keyword>
<evidence type="ECO:0000256" key="6">
    <source>
        <dbReference type="ARBA" id="ARBA00022842"/>
    </source>
</evidence>
<dbReference type="Gene3D" id="3.40.50.1010">
    <property type="entry name" value="5'-nuclease"/>
    <property type="match status" value="1"/>
</dbReference>
<keyword evidence="11" id="KW-1185">Reference proteome</keyword>
<dbReference type="STRING" id="414684.RC1_3718"/>
<feature type="binding site" evidence="8">
    <location>
        <position position="104"/>
    </location>
    <ligand>
        <name>Mg(2+)</name>
        <dbReference type="ChEBI" id="CHEBI:18420"/>
    </ligand>
</feature>
<dbReference type="AlphaFoldDB" id="B6IXN7"/>
<accession>B6IXN7</accession>
<feature type="domain" description="PIN" evidence="9">
    <location>
        <begin position="3"/>
        <end position="123"/>
    </location>
</feature>
<dbReference type="InterPro" id="IPR050556">
    <property type="entry name" value="Type_II_TA_system_RNase"/>
</dbReference>
<dbReference type="HOGENOM" id="CLU_118482_8_2_5"/>
<dbReference type="CDD" id="cd18731">
    <property type="entry name" value="PIN_NgFitB-like"/>
    <property type="match status" value="1"/>
</dbReference>
<evidence type="ECO:0000256" key="5">
    <source>
        <dbReference type="ARBA" id="ARBA00022801"/>
    </source>
</evidence>
<dbReference type="GO" id="GO:0016787">
    <property type="term" value="F:hydrolase activity"/>
    <property type="evidence" value="ECO:0007669"/>
    <property type="project" value="UniProtKB-KW"/>
</dbReference>
<reference evidence="10 11" key="1">
    <citation type="journal article" date="2010" name="BMC Genomics">
        <title>Metabolic flexibility revealed in the genome of the cyst-forming alpha-1 proteobacterium Rhodospirillum centenum.</title>
        <authorList>
            <person name="Lu Y.K."/>
            <person name="Marden J."/>
            <person name="Han M."/>
            <person name="Swingley W.D."/>
            <person name="Mastrian S.D."/>
            <person name="Chowdhury S.R."/>
            <person name="Hao J."/>
            <person name="Helmy T."/>
            <person name="Kim S."/>
            <person name="Kurdoglu A.A."/>
            <person name="Matthies H.J."/>
            <person name="Rollo D."/>
            <person name="Stothard P."/>
            <person name="Blankenship R.E."/>
            <person name="Bauer C.E."/>
            <person name="Touchman J.W."/>
        </authorList>
    </citation>
    <scope>NUCLEOTIDE SEQUENCE [LARGE SCALE GENOMIC DNA]</scope>
    <source>
        <strain evidence="11">ATCC 51521 / SW</strain>
    </source>
</reference>
<keyword evidence="2 8" id="KW-1277">Toxin-antitoxin system</keyword>
<dbReference type="eggNOG" id="COG1487">
    <property type="taxonomic scope" value="Bacteria"/>
</dbReference>
<dbReference type="RefSeq" id="WP_012568834.1">
    <property type="nucleotide sequence ID" value="NC_011420.2"/>
</dbReference>
<dbReference type="PANTHER" id="PTHR33653:SF1">
    <property type="entry name" value="RIBONUCLEASE VAPC2"/>
    <property type="match status" value="1"/>
</dbReference>
<dbReference type="EC" id="3.1.-.-" evidence="8"/>
<evidence type="ECO:0000256" key="2">
    <source>
        <dbReference type="ARBA" id="ARBA00022649"/>
    </source>
</evidence>
<comment type="cofactor">
    <cofactor evidence="1 8">
        <name>Mg(2+)</name>
        <dbReference type="ChEBI" id="CHEBI:18420"/>
    </cofactor>
</comment>
<dbReference type="HAMAP" id="MF_00265">
    <property type="entry name" value="VapC_Nob1"/>
    <property type="match status" value="1"/>
</dbReference>
<dbReference type="Pfam" id="PF01850">
    <property type="entry name" value="PIN"/>
    <property type="match status" value="1"/>
</dbReference>
<protein>
    <recommendedName>
        <fullName evidence="8">Ribonuclease VapC</fullName>
        <shortName evidence="8">RNase VapC</shortName>
        <ecNumber evidence="8">3.1.-.-</ecNumber>
    </recommendedName>
    <alternativeName>
        <fullName evidence="8">Toxin VapC</fullName>
    </alternativeName>
</protein>
<comment type="function">
    <text evidence="8">Toxic component of a toxin-antitoxin (TA) system. An RNase.</text>
</comment>
<proteinExistence type="inferred from homology"/>
<dbReference type="InterPro" id="IPR022907">
    <property type="entry name" value="VapC_family"/>
</dbReference>
<dbReference type="Proteomes" id="UP000001591">
    <property type="component" value="Chromosome"/>
</dbReference>
<dbReference type="OrthoDB" id="7188375at2"/>
<keyword evidence="3 8" id="KW-0540">Nuclease</keyword>
<keyword evidence="4 8" id="KW-0479">Metal-binding</keyword>
<keyword evidence="5 8" id="KW-0378">Hydrolase</keyword>
<feature type="binding site" evidence="8">
    <location>
        <position position="5"/>
    </location>
    <ligand>
        <name>Mg(2+)</name>
        <dbReference type="ChEBI" id="CHEBI:18420"/>
    </ligand>
</feature>
<dbReference type="InterPro" id="IPR029060">
    <property type="entry name" value="PIN-like_dom_sf"/>
</dbReference>
<evidence type="ECO:0000313" key="11">
    <source>
        <dbReference type="Proteomes" id="UP000001591"/>
    </source>
</evidence>
<dbReference type="EMBL" id="CP000613">
    <property type="protein sequence ID" value="ACJ01061.1"/>
    <property type="molecule type" value="Genomic_DNA"/>
</dbReference>
<evidence type="ECO:0000313" key="10">
    <source>
        <dbReference type="EMBL" id="ACJ01061.1"/>
    </source>
</evidence>
<dbReference type="GO" id="GO:0090729">
    <property type="term" value="F:toxin activity"/>
    <property type="evidence" value="ECO:0007669"/>
    <property type="project" value="UniProtKB-KW"/>
</dbReference>
<evidence type="ECO:0000256" key="3">
    <source>
        <dbReference type="ARBA" id="ARBA00022722"/>
    </source>
</evidence>
<dbReference type="GO" id="GO:0000287">
    <property type="term" value="F:magnesium ion binding"/>
    <property type="evidence" value="ECO:0007669"/>
    <property type="project" value="UniProtKB-UniRule"/>
</dbReference>
<evidence type="ECO:0000256" key="4">
    <source>
        <dbReference type="ARBA" id="ARBA00022723"/>
    </source>
</evidence>
<dbReference type="SUPFAM" id="SSF88723">
    <property type="entry name" value="PIN domain-like"/>
    <property type="match status" value="1"/>
</dbReference>
<name>B6IXN7_RHOCS</name>
<evidence type="ECO:0000259" key="9">
    <source>
        <dbReference type="Pfam" id="PF01850"/>
    </source>
</evidence>
<evidence type="ECO:0000256" key="7">
    <source>
        <dbReference type="ARBA" id="ARBA00038093"/>
    </source>
</evidence>
<evidence type="ECO:0000256" key="8">
    <source>
        <dbReference type="HAMAP-Rule" id="MF_00265"/>
    </source>
</evidence>
<dbReference type="GO" id="GO:0004540">
    <property type="term" value="F:RNA nuclease activity"/>
    <property type="evidence" value="ECO:0007669"/>
    <property type="project" value="InterPro"/>
</dbReference>
<dbReference type="InterPro" id="IPR002716">
    <property type="entry name" value="PIN_dom"/>
</dbReference>
<sequence length="143" mass="15320">MLILDTNVLSEVLRRVPEPAVERWLAAQDGTDVYLTAITEAELRRGAAIMPAGRRKDGIAHAIDAILTEDFQGRILPFDSAAASAYAVIAAERQSAGRPISHFDAQIAAIARARSGIVVTRNTADFTGCGVVLINPWIDPLSP</sequence>